<dbReference type="PaxDb" id="4097-A0A1S3Y2Z7"/>
<sequence length="156" mass="18000">MVMRLHHGSALSLLLFALVMDVLTRHIQGDVLWCMLFTDDIVLIDETRCGVNASLDVWRQTLESKSFKLSRTKIEYLKCKFSVGTHETEVDVKLDTLVIPKRDSFKYPGSIIQSNGKIDEDVTYRIGVGWLKWRLASVILFNRNMPPRLKGKFTKR</sequence>
<protein>
    <recommendedName>
        <fullName evidence="2">Reverse transcriptase domain-containing protein</fullName>
    </recommendedName>
</protein>
<keyword evidence="1" id="KW-0732">Signal</keyword>
<reference evidence="3" key="1">
    <citation type="submission" date="2025-08" db="UniProtKB">
        <authorList>
            <consortium name="RefSeq"/>
        </authorList>
    </citation>
    <scope>IDENTIFICATION</scope>
</reference>
<feature type="chain" id="PRO_5010226590" description="Reverse transcriptase domain-containing protein" evidence="1">
    <location>
        <begin position="25"/>
        <end position="156"/>
    </location>
</feature>
<evidence type="ECO:0000259" key="2">
    <source>
        <dbReference type="PROSITE" id="PS50878"/>
    </source>
</evidence>
<dbReference type="InterPro" id="IPR000477">
    <property type="entry name" value="RT_dom"/>
</dbReference>
<evidence type="ECO:0000256" key="1">
    <source>
        <dbReference type="SAM" id="SignalP"/>
    </source>
</evidence>
<dbReference type="PANTHER" id="PTHR46238:SF8">
    <property type="entry name" value="ENDONUCLEASE_EXONUCLEASE_PHOSPHATASE DOMAIN-CONTAINING PROTEIN"/>
    <property type="match status" value="1"/>
</dbReference>
<dbReference type="Pfam" id="PF00078">
    <property type="entry name" value="RVT_1"/>
    <property type="match status" value="1"/>
</dbReference>
<dbReference type="OrthoDB" id="1706699at2759"/>
<feature type="domain" description="Reverse transcriptase" evidence="2">
    <location>
        <begin position="1"/>
        <end position="112"/>
    </location>
</feature>
<gene>
    <name evidence="3" type="primary">LOC107771493</name>
</gene>
<evidence type="ECO:0000313" key="3">
    <source>
        <dbReference type="RefSeq" id="XP_016446357.1"/>
    </source>
</evidence>
<accession>A0A1S3Y2Z7</accession>
<proteinExistence type="predicted"/>
<organism evidence="3">
    <name type="scientific">Nicotiana tabacum</name>
    <name type="common">Common tobacco</name>
    <dbReference type="NCBI Taxonomy" id="4097"/>
    <lineage>
        <taxon>Eukaryota</taxon>
        <taxon>Viridiplantae</taxon>
        <taxon>Streptophyta</taxon>
        <taxon>Embryophyta</taxon>
        <taxon>Tracheophyta</taxon>
        <taxon>Spermatophyta</taxon>
        <taxon>Magnoliopsida</taxon>
        <taxon>eudicotyledons</taxon>
        <taxon>Gunneridae</taxon>
        <taxon>Pentapetalae</taxon>
        <taxon>asterids</taxon>
        <taxon>lamiids</taxon>
        <taxon>Solanales</taxon>
        <taxon>Solanaceae</taxon>
        <taxon>Nicotianoideae</taxon>
        <taxon>Nicotianeae</taxon>
        <taxon>Nicotiana</taxon>
    </lineage>
</organism>
<dbReference type="RefSeq" id="XP_016446357.1">
    <property type="nucleotide sequence ID" value="XM_016590871.1"/>
</dbReference>
<dbReference type="PANTHER" id="PTHR46238">
    <property type="entry name" value="REVERSE TRANSCRIPTASE DOMAIN-CONTAINING PROTEIN"/>
    <property type="match status" value="1"/>
</dbReference>
<dbReference type="STRING" id="4097.A0A1S3Y2Z7"/>
<name>A0A1S3Y2Z7_TOBAC</name>
<dbReference type="AlphaFoldDB" id="A0A1S3Y2Z7"/>
<dbReference type="KEGG" id="nta:107771493"/>
<dbReference type="PROSITE" id="PS50878">
    <property type="entry name" value="RT_POL"/>
    <property type="match status" value="1"/>
</dbReference>
<feature type="signal peptide" evidence="1">
    <location>
        <begin position="1"/>
        <end position="24"/>
    </location>
</feature>